<comment type="cofactor">
    <cofactor evidence="1 8">
        <name>Mg(2+)</name>
        <dbReference type="ChEBI" id="CHEBI:18420"/>
    </cofactor>
</comment>
<dbReference type="CDD" id="cd07470">
    <property type="entry name" value="CYTH-like_mRNA_RTPase"/>
    <property type="match status" value="1"/>
</dbReference>
<dbReference type="FunCoup" id="I2GV68">
    <property type="interactions" value="87"/>
</dbReference>
<dbReference type="GO" id="GO:0140818">
    <property type="term" value="F:mRNA 5'-triphosphate monophosphatase activity"/>
    <property type="evidence" value="ECO:0007669"/>
    <property type="project" value="UniProtKB-EC"/>
</dbReference>
<comment type="catalytic activity">
    <reaction evidence="7">
        <text>a 5'-end triphospho-ribonucleoside in mRNA + H2O = a 5'-end diphospho-ribonucleoside in mRNA + phosphate + H(+)</text>
        <dbReference type="Rhea" id="RHEA:67004"/>
        <dbReference type="Rhea" id="RHEA-COMP:17164"/>
        <dbReference type="Rhea" id="RHEA-COMP:17165"/>
        <dbReference type="ChEBI" id="CHEBI:15377"/>
        <dbReference type="ChEBI" id="CHEBI:15378"/>
        <dbReference type="ChEBI" id="CHEBI:43474"/>
        <dbReference type="ChEBI" id="CHEBI:167616"/>
        <dbReference type="ChEBI" id="CHEBI:167618"/>
        <dbReference type="EC" id="3.6.1.74"/>
    </reaction>
    <physiologicalReaction direction="left-to-right" evidence="7">
        <dbReference type="Rhea" id="RHEA:67005"/>
    </physiologicalReaction>
</comment>
<feature type="region of interest" description="Disordered" evidence="9">
    <location>
        <begin position="1"/>
        <end position="24"/>
    </location>
</feature>
<dbReference type="InterPro" id="IPR033469">
    <property type="entry name" value="CYTH-like_dom_sf"/>
</dbReference>
<dbReference type="Pfam" id="PF02940">
    <property type="entry name" value="mRNA_triPase"/>
    <property type="match status" value="1"/>
</dbReference>
<sequence length="615" mass="69549">MNNNDQTHGTSKRALSLDDLVNHDENDKQKLQKLADETIIDQSNSSVINTSISKDTESTQLPTLNNITNPTNQDLVDRTREIPTYFSSSDDDDDTGSGSGSFNFNFDNKMSFDYDEQAQKSPVKEPTTSSSSNNNTTKLVAPVLAPAAKNISSEELDPIAAPIENKNNEGQTIKENEPADMTMGPRLPNVSSVPDSTNNPTVPPNKVGKSETNNESTSTRQLTKSEQLSPEPEREVSPKNDKEVTNGKLIKEKAATQTKKQPKKNTKQKVDKIFEEKTSSRSKRNNIKKDLEILNDISHSTKPNKYKEVPIWAQKWKPSIKALQNINTNDLKNIDTSFLNIIPDDDLTKSVQDWIYATIYSIQSDLQKYIELEIKFGLIKDTKSSDRVTPPISSQAIFTNLDSHLKPNIDEVLFRELKKFIKNTSELNEHVGKFSIIESNNRDSLYRVGISTQRPRFLRMSTDMKTGRIGQFIEKRNISSLLIFSPKDSYDMKISINLEIPVPESEPPEKFKDQRPISERIKDRISYIHNDSCTRIDITNVKNLHQGIHGKDTEETFEVELEINTPALLAAFENISTNSNEYASLIRTFLNNGTIIRRKLTSLSYEIFEGQKKVN</sequence>
<dbReference type="GO" id="GO:0031533">
    <property type="term" value="C:mRNA capping enzyme complex"/>
    <property type="evidence" value="ECO:0007669"/>
    <property type="project" value="UniProtKB-UniRule"/>
</dbReference>
<evidence type="ECO:0000256" key="4">
    <source>
        <dbReference type="ARBA" id="ARBA00022664"/>
    </source>
</evidence>
<dbReference type="AlphaFoldDB" id="I2GV68"/>
<evidence type="ECO:0000256" key="9">
    <source>
        <dbReference type="SAM" id="MobiDB-lite"/>
    </source>
</evidence>
<accession>I2GV68</accession>
<dbReference type="eggNOG" id="ENOG502RZAX">
    <property type="taxonomic scope" value="Eukaryota"/>
</dbReference>
<keyword evidence="12" id="KW-1185">Reference proteome</keyword>
<evidence type="ECO:0000256" key="6">
    <source>
        <dbReference type="ARBA" id="ARBA00023242"/>
    </source>
</evidence>
<feature type="compositionally biased region" description="Basic and acidic residues" evidence="9">
    <location>
        <begin position="231"/>
        <end position="254"/>
    </location>
</feature>
<evidence type="ECO:0000256" key="5">
    <source>
        <dbReference type="ARBA" id="ARBA00022801"/>
    </source>
</evidence>
<dbReference type="Gene3D" id="3.20.100.10">
    <property type="entry name" value="mRNA triphosphatase Cet1-like"/>
    <property type="match status" value="1"/>
</dbReference>
<dbReference type="InParanoid" id="I2GV68"/>
<evidence type="ECO:0000259" key="10">
    <source>
        <dbReference type="Pfam" id="PF02940"/>
    </source>
</evidence>
<feature type="region of interest" description="Disordered" evidence="9">
    <location>
        <begin position="156"/>
        <end position="282"/>
    </location>
</feature>
<feature type="compositionally biased region" description="Low complexity" evidence="9">
    <location>
        <begin position="127"/>
        <end position="137"/>
    </location>
</feature>
<dbReference type="GO" id="GO:0006370">
    <property type="term" value="P:7-methylguanosine mRNA capping"/>
    <property type="evidence" value="ECO:0007669"/>
    <property type="project" value="UniProtKB-UniRule"/>
</dbReference>
<evidence type="ECO:0000313" key="12">
    <source>
        <dbReference type="Proteomes" id="UP000002866"/>
    </source>
</evidence>
<dbReference type="InterPro" id="IPR004206">
    <property type="entry name" value="mRNA_triPase_Cet1"/>
</dbReference>
<keyword evidence="6 8" id="KW-0539">Nucleus</keyword>
<dbReference type="GO" id="GO:0032968">
    <property type="term" value="P:positive regulation of transcription elongation by RNA polymerase II"/>
    <property type="evidence" value="ECO:0007669"/>
    <property type="project" value="EnsemblFungi"/>
</dbReference>
<feature type="compositionally biased region" description="Low complexity" evidence="9">
    <location>
        <begin position="59"/>
        <end position="73"/>
    </location>
</feature>
<dbReference type="RefSeq" id="XP_004177539.1">
    <property type="nucleotide sequence ID" value="XM_004177491.1"/>
</dbReference>
<evidence type="ECO:0000256" key="3">
    <source>
        <dbReference type="ARBA" id="ARBA00006345"/>
    </source>
</evidence>
<comment type="similarity">
    <text evidence="3 8">Belongs to the fungal TPase family.</text>
</comment>
<dbReference type="STRING" id="1071380.I2GV68"/>
<dbReference type="KEGG" id="tbl:TBLA_0A02200"/>
<feature type="region of interest" description="Disordered" evidence="9">
    <location>
        <begin position="50"/>
        <end position="79"/>
    </location>
</feature>
<comment type="subunit">
    <text evidence="8">Heterodimer. The mRNA-capping enzyme is composed of two separate chains alpha and beta, respectively a mRNA guanylyltransferase and an mRNA 5'-triphosphate monophosphatase.</text>
</comment>
<dbReference type="InterPro" id="IPR040343">
    <property type="entry name" value="Cet1/Ctl1"/>
</dbReference>
<comment type="function">
    <text evidence="8">First step of mRNA capping. Converts the 5'-triphosphate end of a nascent mRNA chain into a diphosphate end.</text>
</comment>
<dbReference type="EMBL" id="HE806316">
    <property type="protein sequence ID" value="CCH58020.1"/>
    <property type="molecule type" value="Genomic_DNA"/>
</dbReference>
<keyword evidence="5 8" id="KW-0378">Hydrolase</keyword>
<evidence type="ECO:0000313" key="11">
    <source>
        <dbReference type="EMBL" id="CCH58020.1"/>
    </source>
</evidence>
<name>I2GV68_HENB6</name>
<keyword evidence="8" id="KW-0506">mRNA capping</keyword>
<evidence type="ECO:0000256" key="7">
    <source>
        <dbReference type="ARBA" id="ARBA00047740"/>
    </source>
</evidence>
<feature type="region of interest" description="Disordered" evidence="9">
    <location>
        <begin position="115"/>
        <end position="137"/>
    </location>
</feature>
<feature type="compositionally biased region" description="Basic and acidic residues" evidence="9">
    <location>
        <begin position="268"/>
        <end position="279"/>
    </location>
</feature>
<feature type="compositionally biased region" description="Polar residues" evidence="9">
    <location>
        <begin position="210"/>
        <end position="228"/>
    </location>
</feature>
<organism evidence="11 12">
    <name type="scientific">Henningerozyma blattae (strain ATCC 34711 / CBS 6284 / DSM 70876 / NBRC 10599 / NRRL Y-10934 / UCD 77-7)</name>
    <name type="common">Yeast</name>
    <name type="synonym">Tetrapisispora blattae</name>
    <dbReference type="NCBI Taxonomy" id="1071380"/>
    <lineage>
        <taxon>Eukaryota</taxon>
        <taxon>Fungi</taxon>
        <taxon>Dikarya</taxon>
        <taxon>Ascomycota</taxon>
        <taxon>Saccharomycotina</taxon>
        <taxon>Saccharomycetes</taxon>
        <taxon>Saccharomycetales</taxon>
        <taxon>Saccharomycetaceae</taxon>
        <taxon>Henningerozyma</taxon>
    </lineage>
</organism>
<dbReference type="SUPFAM" id="SSF55154">
    <property type="entry name" value="CYTH-like phosphatases"/>
    <property type="match status" value="1"/>
</dbReference>
<dbReference type="HOGENOM" id="CLU_037653_0_0_1"/>
<evidence type="ECO:0000256" key="8">
    <source>
        <dbReference type="RuleBase" id="RU367053"/>
    </source>
</evidence>
<feature type="compositionally biased region" description="Polar residues" evidence="9">
    <location>
        <begin position="189"/>
        <end position="200"/>
    </location>
</feature>
<reference evidence="11 12" key="1">
    <citation type="journal article" date="2011" name="Proc. Natl. Acad. Sci. U.S.A.">
        <title>Evolutionary erosion of yeast sex chromosomes by mating-type switching accidents.</title>
        <authorList>
            <person name="Gordon J.L."/>
            <person name="Armisen D."/>
            <person name="Proux-Wera E."/>
            <person name="Oheigeartaigh S.S."/>
            <person name="Byrne K.P."/>
            <person name="Wolfe K.H."/>
        </authorList>
    </citation>
    <scope>NUCLEOTIDE SEQUENCE [LARGE SCALE GENOMIC DNA]</scope>
    <source>
        <strain evidence="12">ATCC 34711 / CBS 6284 / DSM 70876 / NBRC 10599 / NRRL Y-10934 / UCD 77-7</strain>
    </source>
</reference>
<protein>
    <recommendedName>
        <fullName evidence="8">mRNA-capping enzyme subunit beta</fullName>
        <ecNumber evidence="8">3.6.1.74</ecNumber>
    </recommendedName>
    <alternativeName>
        <fullName evidence="8">mRNA 5'-phosphatase</fullName>
    </alternativeName>
    <alternativeName>
        <fullName evidence="8">mRNA 5'-triphosphate monophosphatase</fullName>
    </alternativeName>
</protein>
<gene>
    <name evidence="11" type="primary">TBLA0A02200</name>
    <name evidence="11" type="ORF">TBLA_0A02200</name>
</gene>
<keyword evidence="4 8" id="KW-0507">mRNA processing</keyword>
<dbReference type="InterPro" id="IPR037009">
    <property type="entry name" value="mRNA_triPase_Cet1_sf"/>
</dbReference>
<dbReference type="OMA" id="FHESTAT"/>
<dbReference type="GO" id="GO:1900182">
    <property type="term" value="P:positive regulation of protein localization to nucleus"/>
    <property type="evidence" value="ECO:0007669"/>
    <property type="project" value="EnsemblFungi"/>
</dbReference>
<comment type="subcellular location">
    <subcellularLocation>
        <location evidence="2 8">Nucleus</location>
    </subcellularLocation>
</comment>
<evidence type="ECO:0000256" key="2">
    <source>
        <dbReference type="ARBA" id="ARBA00004123"/>
    </source>
</evidence>
<proteinExistence type="inferred from homology"/>
<dbReference type="Proteomes" id="UP000002866">
    <property type="component" value="Chromosome 1"/>
</dbReference>
<dbReference type="EC" id="3.6.1.74" evidence="8"/>
<feature type="domain" description="mRNA triphosphatase Cet1-like" evidence="10">
    <location>
        <begin position="345"/>
        <end position="563"/>
    </location>
</feature>
<evidence type="ECO:0000256" key="1">
    <source>
        <dbReference type="ARBA" id="ARBA00001946"/>
    </source>
</evidence>
<dbReference type="GO" id="GO:0004651">
    <property type="term" value="F:polynucleotide 5'-phosphatase activity"/>
    <property type="evidence" value="ECO:0007669"/>
    <property type="project" value="UniProtKB-UniRule"/>
</dbReference>
<dbReference type="OrthoDB" id="272147at2759"/>
<dbReference type="PANTHER" id="PTHR28118">
    <property type="entry name" value="POLYNUCLEOTIDE 5'-TRIPHOSPHATASE-RELATED"/>
    <property type="match status" value="1"/>
</dbReference>
<dbReference type="PANTHER" id="PTHR28118:SF1">
    <property type="entry name" value="POLYNUCLEOTIDE 5'-TRIPHOSPHATASE CTL1-RELATED"/>
    <property type="match status" value="1"/>
</dbReference>
<dbReference type="GeneID" id="14493376"/>